<organism evidence="1 2">
    <name type="scientific">Cyanistes caeruleus</name>
    <name type="common">Eurasian blue tit</name>
    <name type="synonym">Parus caeruleus</name>
    <dbReference type="NCBI Taxonomy" id="156563"/>
    <lineage>
        <taxon>Eukaryota</taxon>
        <taxon>Metazoa</taxon>
        <taxon>Chordata</taxon>
        <taxon>Craniata</taxon>
        <taxon>Vertebrata</taxon>
        <taxon>Euteleostomi</taxon>
        <taxon>Archelosauria</taxon>
        <taxon>Archosauria</taxon>
        <taxon>Dinosauria</taxon>
        <taxon>Saurischia</taxon>
        <taxon>Theropoda</taxon>
        <taxon>Coelurosauria</taxon>
        <taxon>Aves</taxon>
        <taxon>Neognathae</taxon>
        <taxon>Neoaves</taxon>
        <taxon>Telluraves</taxon>
        <taxon>Australaves</taxon>
        <taxon>Passeriformes</taxon>
        <taxon>Paridae</taxon>
        <taxon>Cyanistes</taxon>
    </lineage>
</organism>
<evidence type="ECO:0000313" key="2">
    <source>
        <dbReference type="Proteomes" id="UP000694410"/>
    </source>
</evidence>
<protein>
    <submittedName>
        <fullName evidence="1">Uncharacterized protein</fullName>
    </submittedName>
</protein>
<dbReference type="AlphaFoldDB" id="A0A8C0Z7J2"/>
<dbReference type="Proteomes" id="UP000694410">
    <property type="component" value="Unplaced"/>
</dbReference>
<proteinExistence type="predicted"/>
<reference evidence="1" key="2">
    <citation type="submission" date="2025-09" db="UniProtKB">
        <authorList>
            <consortium name="Ensembl"/>
        </authorList>
    </citation>
    <scope>IDENTIFICATION</scope>
</reference>
<dbReference type="Ensembl" id="ENSCCET00000000422.1">
    <property type="protein sequence ID" value="ENSCCEP00000000198.1"/>
    <property type="gene ID" value="ENSCCEG00000000308.1"/>
</dbReference>
<accession>A0A8C0Z7J2</accession>
<evidence type="ECO:0000313" key="1">
    <source>
        <dbReference type="Ensembl" id="ENSCCEP00000000198.1"/>
    </source>
</evidence>
<keyword evidence="2" id="KW-1185">Reference proteome</keyword>
<name>A0A8C0Z7J2_CYACU</name>
<sequence>MDFMPLDSNCNFLSWERNVSLREERTKGLHTLKYDLTSHTTLLLIKLPEKLSSNSITSASLPMK</sequence>
<reference evidence="1" key="1">
    <citation type="submission" date="2025-08" db="UniProtKB">
        <authorList>
            <consortium name="Ensembl"/>
        </authorList>
    </citation>
    <scope>IDENTIFICATION</scope>
</reference>